<dbReference type="SUPFAM" id="SSF81340">
    <property type="entry name" value="Clc chloride channel"/>
    <property type="match status" value="1"/>
</dbReference>
<dbReference type="EMBL" id="AP029612">
    <property type="protein sequence ID" value="BFG71230.1"/>
    <property type="molecule type" value="Genomic_DNA"/>
</dbReference>
<keyword evidence="4 5" id="KW-0472">Membrane</keyword>
<gene>
    <name evidence="6" type="ORF">KACHI17_21110</name>
</gene>
<dbReference type="GO" id="GO:0015108">
    <property type="term" value="F:chloride transmembrane transporter activity"/>
    <property type="evidence" value="ECO:0007669"/>
    <property type="project" value="InterPro"/>
</dbReference>
<dbReference type="Gene3D" id="1.10.3080.10">
    <property type="entry name" value="Clc chloride channel"/>
    <property type="match status" value="1"/>
</dbReference>
<feature type="transmembrane region" description="Helical" evidence="5">
    <location>
        <begin position="150"/>
        <end position="174"/>
    </location>
</feature>
<dbReference type="InterPro" id="IPR050368">
    <property type="entry name" value="ClC-type_chloride_channel"/>
</dbReference>
<reference evidence="6" key="1">
    <citation type="submission" date="2024-02" db="EMBL/GenBank/DDBJ databases">
        <title>Sediminibacterium planktonica sp. nov. and Sediminibacterium longus sp. nov., isolated from surface lake and river water.</title>
        <authorList>
            <person name="Watanabe K."/>
            <person name="Takemine S."/>
            <person name="Ishii Y."/>
            <person name="Ogata Y."/>
            <person name="Shindo C."/>
            <person name="Suda W."/>
        </authorList>
    </citation>
    <scope>NUCLEOTIDE SEQUENCE</scope>
    <source>
        <strain evidence="6">KACHI17</strain>
    </source>
</reference>
<evidence type="ECO:0000256" key="3">
    <source>
        <dbReference type="ARBA" id="ARBA00022989"/>
    </source>
</evidence>
<dbReference type="PANTHER" id="PTHR43427">
    <property type="entry name" value="CHLORIDE CHANNEL PROTEIN CLC-E"/>
    <property type="match status" value="1"/>
</dbReference>
<feature type="transmembrane region" description="Helical" evidence="5">
    <location>
        <begin position="224"/>
        <end position="241"/>
    </location>
</feature>
<keyword evidence="2 5" id="KW-0812">Transmembrane</keyword>
<feature type="transmembrane region" description="Helical" evidence="5">
    <location>
        <begin position="53"/>
        <end position="75"/>
    </location>
</feature>
<feature type="transmembrane region" description="Helical" evidence="5">
    <location>
        <begin position="261"/>
        <end position="278"/>
    </location>
</feature>
<evidence type="ECO:0000256" key="5">
    <source>
        <dbReference type="SAM" id="Phobius"/>
    </source>
</evidence>
<evidence type="ECO:0000256" key="2">
    <source>
        <dbReference type="ARBA" id="ARBA00022692"/>
    </source>
</evidence>
<dbReference type="InterPro" id="IPR014743">
    <property type="entry name" value="Cl-channel_core"/>
</dbReference>
<organism evidence="6">
    <name type="scientific">Sediminibacterium sp. KACHI17</name>
    <dbReference type="NCBI Taxonomy" id="1751071"/>
    <lineage>
        <taxon>Bacteria</taxon>
        <taxon>Pseudomonadati</taxon>
        <taxon>Bacteroidota</taxon>
        <taxon>Chitinophagia</taxon>
        <taxon>Chitinophagales</taxon>
        <taxon>Chitinophagaceae</taxon>
        <taxon>Sediminibacterium</taxon>
    </lineage>
</organism>
<dbReference type="GO" id="GO:0016020">
    <property type="term" value="C:membrane"/>
    <property type="evidence" value="ECO:0007669"/>
    <property type="project" value="UniProtKB-SubCell"/>
</dbReference>
<sequence>MSVSQAPTTNNVSFFQRLLKWIFLCGLIGLSSGSASALFLSTLDFVTNFRESHIWIIVFLPIAGFCVGWVYHRYGKEVEGGNKILLKAIQDPHQKITPWIMAPFIYVGTLLTHLFGGSAGREGTALQMSGAIADQFSKPFALNEQERKTLLIAAIAAGFGAVFGTPLAGFIFALEINRRSKLSYHSILPTFISAILADMVTRASGVPHTLYIVDIIPSISWINMGYTVLAGILFGACAFVFTKLMHLTSYQYKKRIPYSPMRPFIGGVILILLFWWIGNSKYMGLGIPVIVQSFSEQMEVYDFALKLLLTVLTLAAGFKGGEVTPLFFIGALLGNALSIWIPLPLALLSGLGFVSVFAGATNAPLACMVMAMELFGKEIMPYAMIACFVAYLLSGKSSIYQS</sequence>
<comment type="subcellular location">
    <subcellularLocation>
        <location evidence="1">Membrane</location>
        <topology evidence="1">Multi-pass membrane protein</topology>
    </subcellularLocation>
</comment>
<feature type="transmembrane region" description="Helical" evidence="5">
    <location>
        <begin position="298"/>
        <end position="318"/>
    </location>
</feature>
<dbReference type="Pfam" id="PF00654">
    <property type="entry name" value="Voltage_CLC"/>
    <property type="match status" value="1"/>
</dbReference>
<feature type="transmembrane region" description="Helical" evidence="5">
    <location>
        <begin position="21"/>
        <end position="41"/>
    </location>
</feature>
<name>A0AAT9GKU9_9BACT</name>
<keyword evidence="3 5" id="KW-1133">Transmembrane helix</keyword>
<evidence type="ECO:0000256" key="1">
    <source>
        <dbReference type="ARBA" id="ARBA00004141"/>
    </source>
</evidence>
<accession>A0AAT9GKU9</accession>
<dbReference type="PANTHER" id="PTHR43427:SF12">
    <property type="entry name" value="CHLORIDE TRANSPORTER"/>
    <property type="match status" value="1"/>
</dbReference>
<evidence type="ECO:0000256" key="4">
    <source>
        <dbReference type="ARBA" id="ARBA00023136"/>
    </source>
</evidence>
<protein>
    <submittedName>
        <fullName evidence="6">Voltage-gated chloride channel family protein</fullName>
    </submittedName>
</protein>
<feature type="transmembrane region" description="Helical" evidence="5">
    <location>
        <begin position="186"/>
        <end position="204"/>
    </location>
</feature>
<dbReference type="PRINTS" id="PR00762">
    <property type="entry name" value="CLCHANNEL"/>
</dbReference>
<proteinExistence type="predicted"/>
<feature type="transmembrane region" description="Helical" evidence="5">
    <location>
        <begin position="379"/>
        <end position="399"/>
    </location>
</feature>
<dbReference type="RefSeq" id="WP_353548868.1">
    <property type="nucleotide sequence ID" value="NZ_AP029612.1"/>
</dbReference>
<evidence type="ECO:0000313" key="6">
    <source>
        <dbReference type="EMBL" id="BFG71230.1"/>
    </source>
</evidence>
<dbReference type="AlphaFoldDB" id="A0AAT9GKU9"/>
<dbReference type="InterPro" id="IPR001807">
    <property type="entry name" value="ClC"/>
</dbReference>
<feature type="transmembrane region" description="Helical" evidence="5">
    <location>
        <begin position="96"/>
        <end position="116"/>
    </location>
</feature>